<evidence type="ECO:0000256" key="1">
    <source>
        <dbReference type="SAM" id="MobiDB-lite"/>
    </source>
</evidence>
<protein>
    <recommendedName>
        <fullName evidence="2">G-patch domain-containing protein</fullName>
    </recommendedName>
</protein>
<feature type="region of interest" description="Disordered" evidence="1">
    <location>
        <begin position="81"/>
        <end position="183"/>
    </location>
</feature>
<dbReference type="AlphaFoldDB" id="A0A4P9XM43"/>
<keyword evidence="4" id="KW-1185">Reference proteome</keyword>
<dbReference type="InterPro" id="IPR000467">
    <property type="entry name" value="G_patch_dom"/>
</dbReference>
<feature type="domain" description="G-patch" evidence="2">
    <location>
        <begin position="9"/>
        <end position="55"/>
    </location>
</feature>
<feature type="region of interest" description="Disordered" evidence="1">
    <location>
        <begin position="221"/>
        <end position="292"/>
    </location>
</feature>
<sequence>MLPSTEERYGSFAAKQLARFGWEEGKGLGKSGDGITRAVSIARKDDQKGLGSGSDAWGFAWWDHIYNKSSTAIKIEKEGEEIKVASSSKSNLTRNRMGIISTERPKTTAKKEKKKAKKEKKKAKKEKKSKKAHKSKKRVALCRTRSASDDDTHASSDDEDESSAESGSESEAENDGRDYSIRVTDTELLAACEGRTARKGARAEQPAKLARVDMLLTAAQTTANTLATPVTAGDSAGTGTKRERSTDGDSQDASKKSKKAKKSKKSRKEKKESSKKKKGSKGKKKRCKEADA</sequence>
<dbReference type="InterPro" id="IPR050656">
    <property type="entry name" value="PINX1"/>
</dbReference>
<evidence type="ECO:0000313" key="3">
    <source>
        <dbReference type="EMBL" id="RKP06973.1"/>
    </source>
</evidence>
<dbReference type="PANTHER" id="PTHR23149">
    <property type="entry name" value="G PATCH DOMAIN CONTAINING PROTEIN"/>
    <property type="match status" value="1"/>
</dbReference>
<feature type="compositionally biased region" description="Acidic residues" evidence="1">
    <location>
        <begin position="157"/>
        <end position="173"/>
    </location>
</feature>
<dbReference type="GO" id="GO:0005730">
    <property type="term" value="C:nucleolus"/>
    <property type="evidence" value="ECO:0007669"/>
    <property type="project" value="TreeGrafter"/>
</dbReference>
<reference evidence="4" key="1">
    <citation type="journal article" date="2018" name="Nat. Microbiol.">
        <title>Leveraging single-cell genomics to expand the fungal tree of life.</title>
        <authorList>
            <person name="Ahrendt S.R."/>
            <person name="Quandt C.A."/>
            <person name="Ciobanu D."/>
            <person name="Clum A."/>
            <person name="Salamov A."/>
            <person name="Andreopoulos B."/>
            <person name="Cheng J.F."/>
            <person name="Woyke T."/>
            <person name="Pelin A."/>
            <person name="Henrissat B."/>
            <person name="Reynolds N.K."/>
            <person name="Benny G.L."/>
            <person name="Smith M.E."/>
            <person name="James T.Y."/>
            <person name="Grigoriev I.V."/>
        </authorList>
    </citation>
    <scope>NUCLEOTIDE SEQUENCE [LARGE SCALE GENOMIC DNA]</scope>
    <source>
        <strain evidence="4">RSA 1356</strain>
    </source>
</reference>
<dbReference type="PROSITE" id="PS50174">
    <property type="entry name" value="G_PATCH"/>
    <property type="match status" value="1"/>
</dbReference>
<accession>A0A4P9XM43</accession>
<organism evidence="3 4">
    <name type="scientific">Thamnocephalis sphaerospora</name>
    <dbReference type="NCBI Taxonomy" id="78915"/>
    <lineage>
        <taxon>Eukaryota</taxon>
        <taxon>Fungi</taxon>
        <taxon>Fungi incertae sedis</taxon>
        <taxon>Zoopagomycota</taxon>
        <taxon>Zoopagomycotina</taxon>
        <taxon>Zoopagomycetes</taxon>
        <taxon>Zoopagales</taxon>
        <taxon>Sigmoideomycetaceae</taxon>
        <taxon>Thamnocephalis</taxon>
    </lineage>
</organism>
<dbReference type="PANTHER" id="PTHR23149:SF9">
    <property type="entry name" value="G PATCH DOMAIN-CONTAINING PROTEIN 4"/>
    <property type="match status" value="1"/>
</dbReference>
<dbReference type="EMBL" id="KZ992785">
    <property type="protein sequence ID" value="RKP06973.1"/>
    <property type="molecule type" value="Genomic_DNA"/>
</dbReference>
<feature type="compositionally biased region" description="Basic and acidic residues" evidence="1">
    <location>
        <begin position="146"/>
        <end position="156"/>
    </location>
</feature>
<proteinExistence type="predicted"/>
<feature type="compositionally biased region" description="Basic and acidic residues" evidence="1">
    <location>
        <begin position="240"/>
        <end position="255"/>
    </location>
</feature>
<dbReference type="STRING" id="78915.A0A4P9XM43"/>
<name>A0A4P9XM43_9FUNG</name>
<feature type="compositionally biased region" description="Basic residues" evidence="1">
    <location>
        <begin position="256"/>
        <end position="292"/>
    </location>
</feature>
<feature type="compositionally biased region" description="Basic residues" evidence="1">
    <location>
        <begin position="111"/>
        <end position="140"/>
    </location>
</feature>
<dbReference type="Pfam" id="PF01585">
    <property type="entry name" value="G-patch"/>
    <property type="match status" value="1"/>
</dbReference>
<gene>
    <name evidence="3" type="ORF">THASP1DRAFT_17742</name>
</gene>
<evidence type="ECO:0000259" key="2">
    <source>
        <dbReference type="PROSITE" id="PS50174"/>
    </source>
</evidence>
<evidence type="ECO:0000313" key="4">
    <source>
        <dbReference type="Proteomes" id="UP000271241"/>
    </source>
</evidence>
<dbReference type="OrthoDB" id="29523at2759"/>
<dbReference type="GO" id="GO:0003676">
    <property type="term" value="F:nucleic acid binding"/>
    <property type="evidence" value="ECO:0007669"/>
    <property type="project" value="InterPro"/>
</dbReference>
<dbReference type="SMART" id="SM00443">
    <property type="entry name" value="G_patch"/>
    <property type="match status" value="1"/>
</dbReference>
<feature type="compositionally biased region" description="Polar residues" evidence="1">
    <location>
        <begin position="85"/>
        <end position="94"/>
    </location>
</feature>
<dbReference type="Proteomes" id="UP000271241">
    <property type="component" value="Unassembled WGS sequence"/>
</dbReference>